<evidence type="ECO:0000313" key="2">
    <source>
        <dbReference type="EMBL" id="PPE04823.1"/>
    </source>
</evidence>
<feature type="transmembrane region" description="Helical" evidence="1">
    <location>
        <begin position="49"/>
        <end position="78"/>
    </location>
</feature>
<evidence type="ECO:0008006" key="4">
    <source>
        <dbReference type="Google" id="ProtNLM"/>
    </source>
</evidence>
<gene>
    <name evidence="2" type="ORF">EELLY_v1c05040</name>
</gene>
<sequence length="217" mass="25338">MEKHFFINVKRLRTKDIAIMGTMLSIYVILNATTAFSFSIFFLSFNLKLIPIFILAAYTDWLRTLIIGLIGGLIGYFLPTNADAGIPIAYIFDYYFPLLFVSFCSVLLPRNYKKIINYSNFYNSFIGHFWGVIKTFFIWLWQQKIFVLVLAIYVIMSYCSKIIGGVLFWSAGKPEGDNVWIWSMIYNIPNSINNFVFFVLFIPITCYTIEPIRKQIY</sequence>
<dbReference type="Proteomes" id="UP000239010">
    <property type="component" value="Unassembled WGS sequence"/>
</dbReference>
<dbReference type="EMBL" id="PHND01000001">
    <property type="protein sequence ID" value="PPE04823.1"/>
    <property type="molecule type" value="Genomic_DNA"/>
</dbReference>
<dbReference type="RefSeq" id="WP_104205910.1">
    <property type="nucleotide sequence ID" value="NZ_PHND01000001.1"/>
</dbReference>
<keyword evidence="3" id="KW-1185">Reference proteome</keyword>
<reference evidence="2 3" key="1">
    <citation type="submission" date="2017-11" db="EMBL/GenBank/DDBJ databases">
        <title>Genome sequence of Entomoplasma ellychniae ELCN-1 (ATCC 43707).</title>
        <authorList>
            <person name="Lo W.-S."/>
            <person name="Gasparich G.E."/>
            <person name="Kuo C.-H."/>
        </authorList>
    </citation>
    <scope>NUCLEOTIDE SEQUENCE [LARGE SCALE GENOMIC DNA]</scope>
    <source>
        <strain evidence="2 3">ELCN-1</strain>
    </source>
</reference>
<accession>A0A8E2QZ23</accession>
<dbReference type="AlphaFoldDB" id="A0A8E2QZ23"/>
<feature type="transmembrane region" description="Helical" evidence="1">
    <location>
        <begin position="21"/>
        <end position="43"/>
    </location>
</feature>
<dbReference type="GO" id="GO:0005886">
    <property type="term" value="C:plasma membrane"/>
    <property type="evidence" value="ECO:0007669"/>
    <property type="project" value="InterPro"/>
</dbReference>
<feature type="transmembrane region" description="Helical" evidence="1">
    <location>
        <begin position="121"/>
        <end position="141"/>
    </location>
</feature>
<comment type="caution">
    <text evidence="2">The sequence shown here is derived from an EMBL/GenBank/DDBJ whole genome shotgun (WGS) entry which is preliminary data.</text>
</comment>
<evidence type="ECO:0000256" key="1">
    <source>
        <dbReference type="SAM" id="Phobius"/>
    </source>
</evidence>
<dbReference type="InterPro" id="IPR012651">
    <property type="entry name" value="Thia_Transptr_ThiT"/>
</dbReference>
<keyword evidence="1" id="KW-1133">Transmembrane helix</keyword>
<evidence type="ECO:0000313" key="3">
    <source>
        <dbReference type="Proteomes" id="UP000239010"/>
    </source>
</evidence>
<organism evidence="2 3">
    <name type="scientific">Entomoplasma ellychniae</name>
    <dbReference type="NCBI Taxonomy" id="2114"/>
    <lineage>
        <taxon>Bacteria</taxon>
        <taxon>Bacillati</taxon>
        <taxon>Mycoplasmatota</taxon>
        <taxon>Mollicutes</taxon>
        <taxon>Entomoplasmatales</taxon>
        <taxon>Entomoplasmataceae</taxon>
        <taxon>Entomoplasma</taxon>
    </lineage>
</organism>
<name>A0A8E2QZ23_9MOLU</name>
<dbReference type="Pfam" id="PF09515">
    <property type="entry name" value="Thia_YuaJ"/>
    <property type="match status" value="1"/>
</dbReference>
<proteinExistence type="predicted"/>
<dbReference type="GO" id="GO:0015234">
    <property type="term" value="F:thiamine transmembrane transporter activity"/>
    <property type="evidence" value="ECO:0007669"/>
    <property type="project" value="InterPro"/>
</dbReference>
<feature type="transmembrane region" description="Helical" evidence="1">
    <location>
        <begin position="148"/>
        <end position="171"/>
    </location>
</feature>
<keyword evidence="1" id="KW-0812">Transmembrane</keyword>
<dbReference type="Gene3D" id="1.10.1760.20">
    <property type="match status" value="1"/>
</dbReference>
<keyword evidence="1" id="KW-0472">Membrane</keyword>
<feature type="transmembrane region" description="Helical" evidence="1">
    <location>
        <begin position="90"/>
        <end position="109"/>
    </location>
</feature>
<protein>
    <recommendedName>
        <fullName evidence="4">Thiamine transporter</fullName>
    </recommendedName>
</protein>